<name>A0A392UY20_9FABA</name>
<comment type="caution">
    <text evidence="1">The sequence shown here is derived from an EMBL/GenBank/DDBJ whole genome shotgun (WGS) entry which is preliminary data.</text>
</comment>
<evidence type="ECO:0000313" key="2">
    <source>
        <dbReference type="Proteomes" id="UP000265520"/>
    </source>
</evidence>
<dbReference type="EMBL" id="LXQA011006767">
    <property type="protein sequence ID" value="MCI80934.1"/>
    <property type="molecule type" value="Genomic_DNA"/>
</dbReference>
<reference evidence="1 2" key="1">
    <citation type="journal article" date="2018" name="Front. Plant Sci.">
        <title>Red Clover (Trifolium pratense) and Zigzag Clover (T. medium) - A Picture of Genomic Similarities and Differences.</title>
        <authorList>
            <person name="Dluhosova J."/>
            <person name="Istvanek J."/>
            <person name="Nedelnik J."/>
            <person name="Repkova J."/>
        </authorList>
    </citation>
    <scope>NUCLEOTIDE SEQUENCE [LARGE SCALE GENOMIC DNA]</scope>
    <source>
        <strain evidence="2">cv. 10/8</strain>
        <tissue evidence="1">Leaf</tissue>
    </source>
</reference>
<sequence length="29" mass="3357">MENEDREYIGEWGGDLRNILRPFSASLTS</sequence>
<feature type="non-terminal residue" evidence="1">
    <location>
        <position position="29"/>
    </location>
</feature>
<protein>
    <submittedName>
        <fullName evidence="1">Uncharacterized protein</fullName>
    </submittedName>
</protein>
<accession>A0A392UY20</accession>
<dbReference type="AlphaFoldDB" id="A0A392UY20"/>
<dbReference type="Proteomes" id="UP000265520">
    <property type="component" value="Unassembled WGS sequence"/>
</dbReference>
<proteinExistence type="predicted"/>
<evidence type="ECO:0000313" key="1">
    <source>
        <dbReference type="EMBL" id="MCI80934.1"/>
    </source>
</evidence>
<keyword evidence="2" id="KW-1185">Reference proteome</keyword>
<organism evidence="1 2">
    <name type="scientific">Trifolium medium</name>
    <dbReference type="NCBI Taxonomy" id="97028"/>
    <lineage>
        <taxon>Eukaryota</taxon>
        <taxon>Viridiplantae</taxon>
        <taxon>Streptophyta</taxon>
        <taxon>Embryophyta</taxon>
        <taxon>Tracheophyta</taxon>
        <taxon>Spermatophyta</taxon>
        <taxon>Magnoliopsida</taxon>
        <taxon>eudicotyledons</taxon>
        <taxon>Gunneridae</taxon>
        <taxon>Pentapetalae</taxon>
        <taxon>rosids</taxon>
        <taxon>fabids</taxon>
        <taxon>Fabales</taxon>
        <taxon>Fabaceae</taxon>
        <taxon>Papilionoideae</taxon>
        <taxon>50 kb inversion clade</taxon>
        <taxon>NPAAA clade</taxon>
        <taxon>Hologalegina</taxon>
        <taxon>IRL clade</taxon>
        <taxon>Trifolieae</taxon>
        <taxon>Trifolium</taxon>
    </lineage>
</organism>